<name>A0A316E615_9FLAO</name>
<dbReference type="NCBIfam" id="TIGR04131">
    <property type="entry name" value="Bac_Flav_CTERM"/>
    <property type="match status" value="1"/>
</dbReference>
<accession>A0A316E615</accession>
<reference evidence="3 6" key="2">
    <citation type="submission" date="2020-07" db="EMBL/GenBank/DDBJ databases">
        <title>The draft genome sequence of Maribacter polysiphoniae KCTC 22021.</title>
        <authorList>
            <person name="Mu L."/>
        </authorList>
    </citation>
    <scope>NUCLEOTIDE SEQUENCE [LARGE SCALE GENOMIC DNA]</scope>
    <source>
        <strain evidence="3 6">KCTC 22021</strain>
    </source>
</reference>
<evidence type="ECO:0000313" key="6">
    <source>
        <dbReference type="Proteomes" id="UP000651837"/>
    </source>
</evidence>
<dbReference type="InterPro" id="IPR026341">
    <property type="entry name" value="T9SS_type_B"/>
</dbReference>
<dbReference type="EMBL" id="JACWLN010000001">
    <property type="protein sequence ID" value="MBD1259513.1"/>
    <property type="molecule type" value="Genomic_DNA"/>
</dbReference>
<keyword evidence="1" id="KW-0732">Signal</keyword>
<comment type="caution">
    <text evidence="4">The sequence shown here is derived from an EMBL/GenBank/DDBJ whole genome shotgun (WGS) entry which is preliminary data.</text>
</comment>
<organism evidence="4 5">
    <name type="scientific">Maribacter polysiphoniae</name>
    <dbReference type="NCBI Taxonomy" id="429344"/>
    <lineage>
        <taxon>Bacteria</taxon>
        <taxon>Pseudomonadati</taxon>
        <taxon>Bacteroidota</taxon>
        <taxon>Flavobacteriia</taxon>
        <taxon>Flavobacteriales</taxon>
        <taxon>Flavobacteriaceae</taxon>
        <taxon>Maribacter</taxon>
    </lineage>
</organism>
<keyword evidence="6" id="KW-1185">Reference proteome</keyword>
<evidence type="ECO:0000313" key="3">
    <source>
        <dbReference type="EMBL" id="MBD1259513.1"/>
    </source>
</evidence>
<dbReference type="AlphaFoldDB" id="A0A316E615"/>
<dbReference type="InterPro" id="IPR044023">
    <property type="entry name" value="Ig_7"/>
</dbReference>
<dbReference type="Proteomes" id="UP000651837">
    <property type="component" value="Unassembled WGS sequence"/>
</dbReference>
<feature type="domain" description="Ig-like" evidence="2">
    <location>
        <begin position="701"/>
        <end position="780"/>
    </location>
</feature>
<dbReference type="RefSeq" id="WP_109649586.1">
    <property type="nucleotide sequence ID" value="NZ_JACWLN010000001.1"/>
</dbReference>
<evidence type="ECO:0000259" key="2">
    <source>
        <dbReference type="Pfam" id="PF19081"/>
    </source>
</evidence>
<dbReference type="EMBL" id="QGGQ01000002">
    <property type="protein sequence ID" value="PWK25078.1"/>
    <property type="molecule type" value="Genomic_DNA"/>
</dbReference>
<dbReference type="Pfam" id="PF13585">
    <property type="entry name" value="CHU_C"/>
    <property type="match status" value="1"/>
</dbReference>
<feature type="chain" id="PRO_5016378265" evidence="1">
    <location>
        <begin position="29"/>
        <end position="961"/>
    </location>
</feature>
<evidence type="ECO:0000256" key="1">
    <source>
        <dbReference type="SAM" id="SignalP"/>
    </source>
</evidence>
<dbReference type="Proteomes" id="UP000245667">
    <property type="component" value="Unassembled WGS sequence"/>
</dbReference>
<dbReference type="Pfam" id="PF19081">
    <property type="entry name" value="Ig_7"/>
    <property type="match status" value="1"/>
</dbReference>
<evidence type="ECO:0000313" key="4">
    <source>
        <dbReference type="EMBL" id="PWK25078.1"/>
    </source>
</evidence>
<gene>
    <name evidence="3" type="ORF">HZY62_02850</name>
    <name evidence="4" type="ORF">LX92_01447</name>
</gene>
<reference evidence="4 5" key="1">
    <citation type="submission" date="2018-05" db="EMBL/GenBank/DDBJ databases">
        <title>Genomic Encyclopedia of Archaeal and Bacterial Type Strains, Phase II (KMG-II): from individual species to whole genera.</title>
        <authorList>
            <person name="Goeker M."/>
        </authorList>
    </citation>
    <scope>NUCLEOTIDE SEQUENCE [LARGE SCALE GENOMIC DNA]</scope>
    <source>
        <strain evidence="4 5">DSM 23514</strain>
    </source>
</reference>
<dbReference type="OrthoDB" id="1236981at2"/>
<evidence type="ECO:0000313" key="5">
    <source>
        <dbReference type="Proteomes" id="UP000245667"/>
    </source>
</evidence>
<protein>
    <submittedName>
        <fullName evidence="3">Gliding motility-associated C-terminal domain-containing protein</fullName>
    </submittedName>
    <submittedName>
        <fullName evidence="4">Gliding motility-associated-like protein</fullName>
    </submittedName>
</protein>
<feature type="signal peptide" evidence="1">
    <location>
        <begin position="1"/>
        <end position="28"/>
    </location>
</feature>
<sequence>MTDRNYIRTIMQLALSFCLVLFSVNTMAQCAGTDKTVIICAKDADDANKTFDLFTQLGGAPTPGGTWSTNDPANFYALDRVNGIVNLWEVKNSGLHEFTYTNTCGGVNESATVTINLGGYPGEDNIDGSADACGDDPRVNLHSYIGDETEGKFQDFNGSWAAVTPEAAPYLSLNFFDAESAGPGIYEFTHTVPAVGSCPSREARLLLEVQRPAHSGIGSNLTVCTTDDLSGYTDYDLNDLLADEDINGTWSEGPNTDQLSDLTDHLIDIQAIRDRHTFGSYTFTYTVYPSHAVCDIHRSQVEIIILPTFRGTMNASNYCSGATKYQIDISDYDDTLISDGTYNISYALTSASNTATGDSELVLLNDKTGFFEIDANLITVNENTTLSITTLGDEVCADIEVTPISLLVSDPKATVTDTCENEDLSVSLSTIFDPSLNPANGTYDVAYSITPPSGTKTTYQASAVSFNSGNANFTIPASQISETGEHTFSFEVDNGFPLDCELTDTAMITPIPEAIDLNLLVDNSCDATSIDVVVSAPTLADGTYMVTYEVVSQETNAVLINNSINFNGGTADYEIDVATLEQGNYTVTVKSSQNDTTPCRTEFDFEVSENFAVEGIPAMPEAEAQQTFCLAAFTPESPTLQDIVVSANGEILFYETATDMDILPLDTELVDGEDYFISNIDPNNNCEGSDRIQVTITLSDPEKPTLLNANPTFCGSENPTVTDLNTSLTSNGEIVWYESASDGTALEDNTSLIDGKSYYAATEINGQCQSSGRIEIIPTVYALEPASLEFSTLALCGLDNPTIENLRDAESNNAYDVLWYDTAENGTPLDESELLITGTVYYAESYNPDTGCMNPDRIAITVDLTNCNPEDYGFFIPDGFSPNGDGRNDTFFIPNIEVIFPEFTLEIINRYGATLFKGDRNNPAWNGKNGNSTAPNGVYFYIIDYNKEGHNPVQGRLYLNR</sequence>
<proteinExistence type="predicted"/>